<dbReference type="HOGENOM" id="CLU_096381_0_0_0"/>
<name>E6W6F1_DESIS</name>
<dbReference type="STRING" id="653733.Selin_2575"/>
<evidence type="ECO:0000313" key="3">
    <source>
        <dbReference type="Proteomes" id="UP000002572"/>
    </source>
</evidence>
<sequence length="252" mass="28562">MRLKSIWLSVIVVCALASEAFSSSLEACYNAFYIFRVGETCITYRLAADDRLEVESFARTTGLVDSVRRFEERSQSVLAIHPLKPLVYTQQQSNRRGTRVHDYTFHDEGIDYAIVRYHSDGRVRSNNVGTFEESGFHDPYSLSLSLQLTRQERGELPLFFGGETGSVEFRYRGRDTIEAAGQTFRTRRLDITPKAEDEDGALSPQGSWRFWIDEETGLLVRMRISVAVGSATVTISSLKGDMDLLQRIVLPE</sequence>
<gene>
    <name evidence="2" type="ordered locus">Selin_2575</name>
</gene>
<proteinExistence type="predicted"/>
<feature type="chain" id="PRO_5003213980" description="DUF3108 domain-containing protein" evidence="1">
    <location>
        <begin position="28"/>
        <end position="252"/>
    </location>
</feature>
<dbReference type="KEGG" id="din:Selin_2575"/>
<keyword evidence="1" id="KW-0732">Signal</keyword>
<evidence type="ECO:0000313" key="2">
    <source>
        <dbReference type="EMBL" id="ADU67286.1"/>
    </source>
</evidence>
<reference evidence="2 3" key="1">
    <citation type="submission" date="2010-12" db="EMBL/GenBank/DDBJ databases">
        <title>Complete sequence of Desulfurispirillum indicum S5.</title>
        <authorList>
            <consortium name="US DOE Joint Genome Institute"/>
            <person name="Lucas S."/>
            <person name="Copeland A."/>
            <person name="Lapidus A."/>
            <person name="Cheng J.-F."/>
            <person name="Goodwin L."/>
            <person name="Pitluck S."/>
            <person name="Chertkov O."/>
            <person name="Held B."/>
            <person name="Detter J.C."/>
            <person name="Han C."/>
            <person name="Tapia R."/>
            <person name="Land M."/>
            <person name="Hauser L."/>
            <person name="Kyrpides N."/>
            <person name="Ivanova N."/>
            <person name="Mikhailova N."/>
            <person name="Haggblom M."/>
            <person name="Rauschenbach I."/>
            <person name="Bini E."/>
            <person name="Woyke T."/>
        </authorList>
    </citation>
    <scope>NUCLEOTIDE SEQUENCE [LARGE SCALE GENOMIC DNA]</scope>
    <source>
        <strain evidence="3">ATCC BAA-1389 / DSM 22839 / S5</strain>
    </source>
</reference>
<dbReference type="AlphaFoldDB" id="E6W6F1"/>
<protein>
    <recommendedName>
        <fullName evidence="4">DUF3108 domain-containing protein</fullName>
    </recommendedName>
</protein>
<dbReference type="InterPro" id="IPR021457">
    <property type="entry name" value="DUF3108"/>
</dbReference>
<organism evidence="2 3">
    <name type="scientific">Desulfurispirillum indicum (strain ATCC BAA-1389 / DSM 22839 / S5)</name>
    <dbReference type="NCBI Taxonomy" id="653733"/>
    <lineage>
        <taxon>Bacteria</taxon>
        <taxon>Pseudomonadati</taxon>
        <taxon>Chrysiogenota</taxon>
        <taxon>Chrysiogenia</taxon>
        <taxon>Chrysiogenales</taxon>
        <taxon>Chrysiogenaceae</taxon>
        <taxon>Desulfurispirillum</taxon>
    </lineage>
</organism>
<feature type="signal peptide" evidence="1">
    <location>
        <begin position="1"/>
        <end position="27"/>
    </location>
</feature>
<evidence type="ECO:0008006" key="4">
    <source>
        <dbReference type="Google" id="ProtNLM"/>
    </source>
</evidence>
<dbReference type="Proteomes" id="UP000002572">
    <property type="component" value="Chromosome"/>
</dbReference>
<dbReference type="RefSeq" id="WP_013507155.1">
    <property type="nucleotide sequence ID" value="NC_014836.1"/>
</dbReference>
<keyword evidence="3" id="KW-1185">Reference proteome</keyword>
<dbReference type="Pfam" id="PF11306">
    <property type="entry name" value="DUF3108"/>
    <property type="match status" value="1"/>
</dbReference>
<dbReference type="EMBL" id="CP002432">
    <property type="protein sequence ID" value="ADU67286.1"/>
    <property type="molecule type" value="Genomic_DNA"/>
</dbReference>
<evidence type="ECO:0000256" key="1">
    <source>
        <dbReference type="SAM" id="SignalP"/>
    </source>
</evidence>
<accession>E6W6F1</accession>
<dbReference type="InParanoid" id="E6W6F1"/>